<proteinExistence type="inferred from homology"/>
<keyword evidence="10 14" id="KW-0067">ATP-binding</keyword>
<comment type="caution">
    <text evidence="16">The sequence shown here is derived from an EMBL/GenBank/DDBJ whole genome shotgun (WGS) entry which is preliminary data.</text>
</comment>
<comment type="pathway">
    <text evidence="2 14">Cofactor biosynthesis; FMN biosynthesis; FMN from riboflavin (ATP route): step 1/1.</text>
</comment>
<reference evidence="16 17" key="1">
    <citation type="submission" date="2023-06" db="EMBL/GenBank/DDBJ databases">
        <authorList>
            <person name="Feng G."/>
            <person name="Li J."/>
            <person name="Zhu H."/>
        </authorList>
    </citation>
    <scope>NUCLEOTIDE SEQUENCE [LARGE SCALE GENOMIC DNA]</scope>
    <source>
        <strain evidence="16 17">RHCKG23</strain>
    </source>
</reference>
<name>A0ABT7T7K3_9MICO</name>
<feature type="domain" description="Riboflavin kinase" evidence="15">
    <location>
        <begin position="190"/>
        <end position="315"/>
    </location>
</feature>
<evidence type="ECO:0000256" key="3">
    <source>
        <dbReference type="ARBA" id="ARBA00022630"/>
    </source>
</evidence>
<dbReference type="SUPFAM" id="SSF52374">
    <property type="entry name" value="Nucleotidylyl transferase"/>
    <property type="match status" value="1"/>
</dbReference>
<dbReference type="Proteomes" id="UP001237823">
    <property type="component" value="Unassembled WGS sequence"/>
</dbReference>
<dbReference type="Pfam" id="PF06574">
    <property type="entry name" value="FAD_syn"/>
    <property type="match status" value="1"/>
</dbReference>
<evidence type="ECO:0000256" key="7">
    <source>
        <dbReference type="ARBA" id="ARBA00022741"/>
    </source>
</evidence>
<dbReference type="NCBIfam" id="TIGR00083">
    <property type="entry name" value="ribF"/>
    <property type="match status" value="1"/>
</dbReference>
<dbReference type="RefSeq" id="WP_182046819.1">
    <property type="nucleotide sequence ID" value="NZ_JAUCML010000005.1"/>
</dbReference>
<dbReference type="Gene3D" id="2.40.30.30">
    <property type="entry name" value="Riboflavin kinase-like"/>
    <property type="match status" value="1"/>
</dbReference>
<dbReference type="CDD" id="cd02064">
    <property type="entry name" value="FAD_synthetase_N"/>
    <property type="match status" value="1"/>
</dbReference>
<comment type="catalytic activity">
    <reaction evidence="13 14">
        <text>FMN + ATP + H(+) = FAD + diphosphate</text>
        <dbReference type="Rhea" id="RHEA:17237"/>
        <dbReference type="ChEBI" id="CHEBI:15378"/>
        <dbReference type="ChEBI" id="CHEBI:30616"/>
        <dbReference type="ChEBI" id="CHEBI:33019"/>
        <dbReference type="ChEBI" id="CHEBI:57692"/>
        <dbReference type="ChEBI" id="CHEBI:58210"/>
        <dbReference type="EC" id="2.7.7.2"/>
    </reaction>
</comment>
<evidence type="ECO:0000256" key="13">
    <source>
        <dbReference type="ARBA" id="ARBA00049494"/>
    </source>
</evidence>
<evidence type="ECO:0000256" key="6">
    <source>
        <dbReference type="ARBA" id="ARBA00022695"/>
    </source>
</evidence>
<dbReference type="EC" id="2.7.7.2" evidence="14"/>
<keyword evidence="9 14" id="KW-0274">FAD</keyword>
<dbReference type="GO" id="GO:0003919">
    <property type="term" value="F:FMN adenylyltransferase activity"/>
    <property type="evidence" value="ECO:0007669"/>
    <property type="project" value="UniProtKB-EC"/>
</dbReference>
<dbReference type="PANTHER" id="PTHR22749:SF6">
    <property type="entry name" value="RIBOFLAVIN KINASE"/>
    <property type="match status" value="1"/>
</dbReference>
<dbReference type="PANTHER" id="PTHR22749">
    <property type="entry name" value="RIBOFLAVIN KINASE/FMN ADENYLYLTRANSFERASE"/>
    <property type="match status" value="1"/>
</dbReference>
<keyword evidence="4 14" id="KW-0288">FMN</keyword>
<keyword evidence="17" id="KW-1185">Reference proteome</keyword>
<dbReference type="PIRSF" id="PIRSF004491">
    <property type="entry name" value="FAD_Synth"/>
    <property type="match status" value="1"/>
</dbReference>
<evidence type="ECO:0000259" key="15">
    <source>
        <dbReference type="SMART" id="SM00904"/>
    </source>
</evidence>
<evidence type="ECO:0000256" key="4">
    <source>
        <dbReference type="ARBA" id="ARBA00022643"/>
    </source>
</evidence>
<dbReference type="InterPro" id="IPR015864">
    <property type="entry name" value="FAD_synthase"/>
</dbReference>
<evidence type="ECO:0000313" key="16">
    <source>
        <dbReference type="EMBL" id="MDM7885349.1"/>
    </source>
</evidence>
<keyword evidence="6 14" id="KW-0548">Nucleotidyltransferase</keyword>
<dbReference type="GO" id="GO:0008531">
    <property type="term" value="F:riboflavin kinase activity"/>
    <property type="evidence" value="ECO:0007669"/>
    <property type="project" value="UniProtKB-EC"/>
</dbReference>
<evidence type="ECO:0000256" key="5">
    <source>
        <dbReference type="ARBA" id="ARBA00022679"/>
    </source>
</evidence>
<evidence type="ECO:0000256" key="10">
    <source>
        <dbReference type="ARBA" id="ARBA00022840"/>
    </source>
</evidence>
<dbReference type="InterPro" id="IPR014729">
    <property type="entry name" value="Rossmann-like_a/b/a_fold"/>
</dbReference>
<evidence type="ECO:0000256" key="11">
    <source>
        <dbReference type="ARBA" id="ARBA00023268"/>
    </source>
</evidence>
<evidence type="ECO:0000256" key="8">
    <source>
        <dbReference type="ARBA" id="ARBA00022777"/>
    </source>
</evidence>
<evidence type="ECO:0000256" key="2">
    <source>
        <dbReference type="ARBA" id="ARBA00005201"/>
    </source>
</evidence>
<keyword evidence="8 14" id="KW-0418">Kinase</keyword>
<evidence type="ECO:0000313" key="17">
    <source>
        <dbReference type="Proteomes" id="UP001237823"/>
    </source>
</evidence>
<evidence type="ECO:0000256" key="9">
    <source>
        <dbReference type="ARBA" id="ARBA00022827"/>
    </source>
</evidence>
<dbReference type="SMART" id="SM00904">
    <property type="entry name" value="Flavokinase"/>
    <property type="match status" value="1"/>
</dbReference>
<dbReference type="Pfam" id="PF01687">
    <property type="entry name" value="Flavokinase"/>
    <property type="match status" value="1"/>
</dbReference>
<dbReference type="Gene3D" id="3.40.50.620">
    <property type="entry name" value="HUPs"/>
    <property type="match status" value="1"/>
</dbReference>
<sequence length="321" mass="34988">MQFYDDIADVAQGFGPSAVTIGKFDGVHVGHRAVIAHLERAAREHDLVSTVVTFDRHPLSVIDPDRVPPALTSTAQRRELLEGIGVDAMLLLRFDQDLQSRAPEAFVSEILVDTLHAELVFVGSDFRFGARGAGDVALLRQLGEQHGFRVELIDDVDLRDDVRAADERRVSSTWIRELLGGGRVAEAARLLGREHAVRSTVVHGNQRGRAMGYPTANLDPACEGFVPADGVYAARVLHDGTVYPAAVSVGNNPTFEGVPAKQIEAHLLDVDIDLYDDTISVLFVSYVRGMVAFSSMDELAAQMRQDDLDIRLLLGMAAPVQ</sequence>
<evidence type="ECO:0000256" key="14">
    <source>
        <dbReference type="PIRNR" id="PIRNR004491"/>
    </source>
</evidence>
<evidence type="ECO:0000256" key="12">
    <source>
        <dbReference type="ARBA" id="ARBA00047880"/>
    </source>
</evidence>
<gene>
    <name evidence="16" type="ORF">QUG92_09550</name>
</gene>
<dbReference type="InterPro" id="IPR002606">
    <property type="entry name" value="Riboflavin_kinase_bac"/>
</dbReference>
<evidence type="ECO:0000256" key="1">
    <source>
        <dbReference type="ARBA" id="ARBA00004726"/>
    </source>
</evidence>
<dbReference type="InterPro" id="IPR023465">
    <property type="entry name" value="Riboflavin_kinase_dom_sf"/>
</dbReference>
<dbReference type="EMBL" id="JAUCML010000005">
    <property type="protein sequence ID" value="MDM7885349.1"/>
    <property type="molecule type" value="Genomic_DNA"/>
</dbReference>
<dbReference type="EC" id="2.7.1.26" evidence="14"/>
<accession>A0ABT7T7K3</accession>
<comment type="pathway">
    <text evidence="1 14">Cofactor biosynthesis; FAD biosynthesis; FAD from FMN: step 1/1.</text>
</comment>
<dbReference type="SUPFAM" id="SSF82114">
    <property type="entry name" value="Riboflavin kinase-like"/>
    <property type="match status" value="1"/>
</dbReference>
<keyword evidence="7 14" id="KW-0547">Nucleotide-binding</keyword>
<comment type="similarity">
    <text evidence="14">Belongs to the ribF family.</text>
</comment>
<dbReference type="NCBIfam" id="NF004160">
    <property type="entry name" value="PRK05627.1-3"/>
    <property type="match status" value="1"/>
</dbReference>
<keyword evidence="5 14" id="KW-0808">Transferase</keyword>
<dbReference type="InterPro" id="IPR023468">
    <property type="entry name" value="Riboflavin_kinase"/>
</dbReference>
<keyword evidence="3 14" id="KW-0285">Flavoprotein</keyword>
<protein>
    <recommendedName>
        <fullName evidence="14">Riboflavin biosynthesis protein</fullName>
    </recommendedName>
    <domain>
        <recommendedName>
            <fullName evidence="14">Riboflavin kinase</fullName>
            <ecNumber evidence="14">2.7.1.26</ecNumber>
        </recommendedName>
        <alternativeName>
            <fullName evidence="14">Flavokinase</fullName>
        </alternativeName>
    </domain>
    <domain>
        <recommendedName>
            <fullName evidence="14">FMN adenylyltransferase</fullName>
            <ecNumber evidence="14">2.7.7.2</ecNumber>
        </recommendedName>
        <alternativeName>
            <fullName evidence="14">FAD pyrophosphorylase</fullName>
        </alternativeName>
        <alternativeName>
            <fullName evidence="14">FAD synthase</fullName>
        </alternativeName>
    </domain>
</protein>
<keyword evidence="11" id="KW-0511">Multifunctional enzyme</keyword>
<comment type="catalytic activity">
    <reaction evidence="12 14">
        <text>riboflavin + ATP = FMN + ADP + H(+)</text>
        <dbReference type="Rhea" id="RHEA:14357"/>
        <dbReference type="ChEBI" id="CHEBI:15378"/>
        <dbReference type="ChEBI" id="CHEBI:30616"/>
        <dbReference type="ChEBI" id="CHEBI:57986"/>
        <dbReference type="ChEBI" id="CHEBI:58210"/>
        <dbReference type="ChEBI" id="CHEBI:456216"/>
        <dbReference type="EC" id="2.7.1.26"/>
    </reaction>
</comment>
<organism evidence="16 17">
    <name type="scientific">Curtobacterium citri</name>
    <dbReference type="NCBI Taxonomy" id="3055139"/>
    <lineage>
        <taxon>Bacteria</taxon>
        <taxon>Bacillati</taxon>
        <taxon>Actinomycetota</taxon>
        <taxon>Actinomycetes</taxon>
        <taxon>Micrococcales</taxon>
        <taxon>Microbacteriaceae</taxon>
        <taxon>Curtobacterium</taxon>
    </lineage>
</organism>
<dbReference type="InterPro" id="IPR015865">
    <property type="entry name" value="Riboflavin_kinase_bac/euk"/>
</dbReference>